<gene>
    <name evidence="5" type="ORF">MICPUN_57757</name>
</gene>
<dbReference type="PROSITE" id="PS50222">
    <property type="entry name" value="EF_HAND_2"/>
    <property type="match status" value="2"/>
</dbReference>
<organism evidence="5 6">
    <name type="scientific">Micromonas commoda (strain RCC299 / NOUM17 / CCMP2709)</name>
    <name type="common">Picoplanktonic green alga</name>
    <dbReference type="NCBI Taxonomy" id="296587"/>
    <lineage>
        <taxon>Eukaryota</taxon>
        <taxon>Viridiplantae</taxon>
        <taxon>Chlorophyta</taxon>
        <taxon>Mamiellophyceae</taxon>
        <taxon>Mamiellales</taxon>
        <taxon>Mamiellaceae</taxon>
        <taxon>Micromonas</taxon>
    </lineage>
</organism>
<evidence type="ECO:0000256" key="1">
    <source>
        <dbReference type="ARBA" id="ARBA00022837"/>
    </source>
</evidence>
<dbReference type="InterPro" id="IPR011992">
    <property type="entry name" value="EF-hand-dom_pair"/>
</dbReference>
<protein>
    <recommendedName>
        <fullName evidence="4">EF-hand domain-containing protein</fullName>
    </recommendedName>
</protein>
<feature type="compositionally biased region" description="Low complexity" evidence="3">
    <location>
        <begin position="1428"/>
        <end position="1454"/>
    </location>
</feature>
<dbReference type="OMA" id="AWAVMES"/>
<dbReference type="SUPFAM" id="SSF109604">
    <property type="entry name" value="HD-domain/PDEase-like"/>
    <property type="match status" value="1"/>
</dbReference>
<dbReference type="Pfam" id="PF13432">
    <property type="entry name" value="TPR_16"/>
    <property type="match status" value="2"/>
</dbReference>
<feature type="compositionally biased region" description="Basic and acidic residues" evidence="3">
    <location>
        <begin position="1403"/>
        <end position="1416"/>
    </location>
</feature>
<reference evidence="5 6" key="1">
    <citation type="journal article" date="2009" name="Science">
        <title>Green evolution and dynamic adaptations revealed by genomes of the marine picoeukaryotes Micromonas.</title>
        <authorList>
            <person name="Worden A.Z."/>
            <person name="Lee J.H."/>
            <person name="Mock T."/>
            <person name="Rouze P."/>
            <person name="Simmons M.P."/>
            <person name="Aerts A.L."/>
            <person name="Allen A.E."/>
            <person name="Cuvelier M.L."/>
            <person name="Derelle E."/>
            <person name="Everett M.V."/>
            <person name="Foulon E."/>
            <person name="Grimwood J."/>
            <person name="Gundlach H."/>
            <person name="Henrissat B."/>
            <person name="Napoli C."/>
            <person name="McDonald S.M."/>
            <person name="Parker M.S."/>
            <person name="Rombauts S."/>
            <person name="Salamov A."/>
            <person name="Von Dassow P."/>
            <person name="Badger J.H."/>
            <person name="Coutinho P.M."/>
            <person name="Demir E."/>
            <person name="Dubchak I."/>
            <person name="Gentemann C."/>
            <person name="Eikrem W."/>
            <person name="Gready J.E."/>
            <person name="John U."/>
            <person name="Lanier W."/>
            <person name="Lindquist E.A."/>
            <person name="Lucas S."/>
            <person name="Mayer K.F."/>
            <person name="Moreau H."/>
            <person name="Not F."/>
            <person name="Otillar R."/>
            <person name="Panaud O."/>
            <person name="Pangilinan J."/>
            <person name="Paulsen I."/>
            <person name="Piegu B."/>
            <person name="Poliakov A."/>
            <person name="Robbens S."/>
            <person name="Schmutz J."/>
            <person name="Toulza E."/>
            <person name="Wyss T."/>
            <person name="Zelensky A."/>
            <person name="Zhou K."/>
            <person name="Armbrust E.V."/>
            <person name="Bhattacharya D."/>
            <person name="Goodenough U.W."/>
            <person name="Van de Peer Y."/>
            <person name="Grigoriev I.V."/>
        </authorList>
    </citation>
    <scope>NUCLEOTIDE SEQUENCE [LARGE SCALE GENOMIC DNA]</scope>
    <source>
        <strain evidence="6">RCC299 / NOUM17</strain>
    </source>
</reference>
<feature type="region of interest" description="Disordered" evidence="3">
    <location>
        <begin position="1"/>
        <end position="63"/>
    </location>
</feature>
<feature type="domain" description="EF-hand" evidence="4">
    <location>
        <begin position="672"/>
        <end position="707"/>
    </location>
</feature>
<dbReference type="SMART" id="SM00054">
    <property type="entry name" value="EFh"/>
    <property type="match status" value="2"/>
</dbReference>
<dbReference type="InterPro" id="IPR011990">
    <property type="entry name" value="TPR-like_helical_dom_sf"/>
</dbReference>
<dbReference type="SMART" id="SM00028">
    <property type="entry name" value="TPR"/>
    <property type="match status" value="6"/>
</dbReference>
<proteinExistence type="predicted"/>
<dbReference type="SMART" id="SM00954">
    <property type="entry name" value="RelA_SpoT"/>
    <property type="match status" value="1"/>
</dbReference>
<dbReference type="EMBL" id="CP001325">
    <property type="protein sequence ID" value="ACO62588.1"/>
    <property type="molecule type" value="Genomic_DNA"/>
</dbReference>
<dbReference type="Gene3D" id="1.10.238.10">
    <property type="entry name" value="EF-hand"/>
    <property type="match status" value="1"/>
</dbReference>
<feature type="region of interest" description="Disordered" evidence="3">
    <location>
        <begin position="970"/>
        <end position="996"/>
    </location>
</feature>
<keyword evidence="1" id="KW-0106">Calcium</keyword>
<feature type="repeat" description="TPR" evidence="2">
    <location>
        <begin position="1223"/>
        <end position="1256"/>
    </location>
</feature>
<dbReference type="Gene3D" id="1.25.40.10">
    <property type="entry name" value="Tetratricopeptide repeat domain"/>
    <property type="match status" value="3"/>
</dbReference>
<dbReference type="SMART" id="SM00386">
    <property type="entry name" value="HAT"/>
    <property type="match status" value="5"/>
</dbReference>
<dbReference type="eggNOG" id="KOG1157">
    <property type="taxonomic scope" value="Eukaryota"/>
</dbReference>
<dbReference type="CDD" id="cd00051">
    <property type="entry name" value="EFh"/>
    <property type="match status" value="1"/>
</dbReference>
<sequence>MATLGGTAAATALAPPSCGARSGARFAGVGGRRMERQLSGSVAASSGKGMGVGCSPRAGSRRCARTVRRARPCDRDVKLRAASGDGVRDGDAEMDGEAPEREATQSGRGSPGARGRKNGAGGSSPSSALVASNSLASSSRVVEFVAAWDALSPRLAAAAASGTSFSARTPLGETVPVSAAGNREMLLSALKLAIPRLQMIPDQQTNPGERPVHERAVEVTLALVDIGMDAECMSAGLLREALVAGTVSLDEIESHLGAGVMRLAHDCARLHALPRRVGSYDDGAAEKLRTFCLTFHDVRAVVVELAYRADQLRRAESLPPVRRTALALETMQLYAPMAHALDAGPLCAELEDLSLQWLFPSSYKSLEQWLRGEGPADRSALDRAREWLTEALCADPGLMTLVGGPAGVAVKARRKSLFSTMRKVLRDGRAREDVHDLLGMRVIITPQPGAPSHSRAGETNEDDVAAAERSAMAACYRAQQIAHGVFDVVAGRTKDYLQRPKSNGYRSLHSTLTLPEDWTNADGTVNNAGGGSKVEDEPGMDANGKIKERSKEKSGKEGGKEGRRVELQVRTAAMHAAAEMGSAAHTAYKGGFKEDPGAADALAELVNAANAAAEERFGSFTEAGLADAAGSDADRMFQMFDLNGDGAVTREELRSVIGDLWQGTAGDGEESELRHSADELIELLDVDEDGTVSREEFAKFRTSVAVLGSLPDADAATAAAIECKFTPRVEAEILEDEDDVNVDEDDDDISAADISKINFEDDTVAGQASWTTASGADAPAVDVSIVSMEKARSMAAKIDEEADEDSSFSEDEVEDAVAAFAAAQAMSPPPLPPAPPAGRIRPADETLREASRQLKDKQGGDVQWQLVWDLMRAGRPETARELFYQRTTKNPSSTTLWEQWARFELLQGDAERARGLYRAALLHAEGRPRARAESLRKWGVMEFGAGEPANAVGLFERALNVLQDAEEAAAAAEEAETVEHLGTGSASSSTDASSDWSDGIGETAVDACSDLECVPRLVTSESSASLRRAQTVVLCAWAQVALRSGDVSAAQALLEDARTRDGDNVRVLHASAQLAEASGDVEGARKIFAAAAERAPRDPHVALSRARLQCWKLDDPDGAREIFTAAAAANPENYRVLQAWAVMESRRPRGGGGKVADYAKLTFEDKVAGMAAARPLFQRAADVAPWATKVWAAWAQAEFDATGDVDRARELYTRGLASDPTSVVCLRGLGRVERTAERFSQARDYLERALDLEPRNHMCVRELAMIEEKSGNKARAARYFNVAKALVKEEKAARDKKGGPPPPKSGKGTWAPAEAAAAARGYAAMVKSQSASYTVRYPGGGEAGGGSHSFRSVLAAARGEAAAARRDKGRAGGAAARRGRAAYVRSERIRGTREADASTAPADGERVWSGRVDGRAPLRVRSRGGDGPSPVGSSLDGPGSSLDPLGSSLDASGSFDMGESRDDAYAAYMSDDVEDSFEDDSYDEQVAKSMLRGYAD</sequence>
<feature type="region of interest" description="Disordered" evidence="3">
    <location>
        <begin position="445"/>
        <end position="464"/>
    </location>
</feature>
<dbReference type="GeneID" id="8242999"/>
<dbReference type="OrthoDB" id="427950at2759"/>
<accession>C1E3P4</accession>
<evidence type="ECO:0000259" key="4">
    <source>
        <dbReference type="PROSITE" id="PS50222"/>
    </source>
</evidence>
<evidence type="ECO:0000313" key="6">
    <source>
        <dbReference type="Proteomes" id="UP000002009"/>
    </source>
</evidence>
<name>C1E3P4_MICCC</name>
<feature type="region of interest" description="Disordered" evidence="3">
    <location>
        <begin position="81"/>
        <end position="129"/>
    </location>
</feature>
<dbReference type="SUPFAM" id="SSF48452">
    <property type="entry name" value="TPR-like"/>
    <property type="match status" value="2"/>
</dbReference>
<feature type="region of interest" description="Disordered" evidence="3">
    <location>
        <begin position="1290"/>
        <end position="1310"/>
    </location>
</feature>
<dbReference type="Gene3D" id="3.30.460.10">
    <property type="entry name" value="Beta Polymerase, domain 2"/>
    <property type="match status" value="1"/>
</dbReference>
<evidence type="ECO:0000256" key="3">
    <source>
        <dbReference type="SAM" id="MobiDB-lite"/>
    </source>
</evidence>
<dbReference type="Pfam" id="PF04607">
    <property type="entry name" value="RelA_SpoT"/>
    <property type="match status" value="1"/>
</dbReference>
<dbReference type="InParanoid" id="C1E3P4"/>
<feature type="compositionally biased region" description="Low complexity" evidence="3">
    <location>
        <begin position="1"/>
        <end position="14"/>
    </location>
</feature>
<feature type="region of interest" description="Disordered" evidence="3">
    <location>
        <begin position="519"/>
        <end position="563"/>
    </location>
</feature>
<dbReference type="Pfam" id="PF14559">
    <property type="entry name" value="TPR_19"/>
    <property type="match status" value="1"/>
</dbReference>
<dbReference type="PROSITE" id="PS50005">
    <property type="entry name" value="TPR"/>
    <property type="match status" value="1"/>
</dbReference>
<dbReference type="Pfam" id="PF13499">
    <property type="entry name" value="EF-hand_7"/>
    <property type="match status" value="1"/>
</dbReference>
<dbReference type="RefSeq" id="XP_002501330.1">
    <property type="nucleotide sequence ID" value="XM_002501284.1"/>
</dbReference>
<dbReference type="SUPFAM" id="SSF81301">
    <property type="entry name" value="Nucleotidyltransferase"/>
    <property type="match status" value="1"/>
</dbReference>
<dbReference type="CDD" id="cd05399">
    <property type="entry name" value="NT_Rel-Spo_like"/>
    <property type="match status" value="1"/>
</dbReference>
<dbReference type="SUPFAM" id="SSF47473">
    <property type="entry name" value="EF-hand"/>
    <property type="match status" value="1"/>
</dbReference>
<dbReference type="InterPro" id="IPR043519">
    <property type="entry name" value="NT_sf"/>
</dbReference>
<dbReference type="InterPro" id="IPR003107">
    <property type="entry name" value="HAT"/>
</dbReference>
<dbReference type="PROSITE" id="PS00018">
    <property type="entry name" value="EF_HAND_1"/>
    <property type="match status" value="2"/>
</dbReference>
<dbReference type="GO" id="GO:0006396">
    <property type="term" value="P:RNA processing"/>
    <property type="evidence" value="ECO:0007669"/>
    <property type="project" value="InterPro"/>
</dbReference>
<dbReference type="Pfam" id="PF13328">
    <property type="entry name" value="HD_4"/>
    <property type="match status" value="1"/>
</dbReference>
<feature type="compositionally biased region" description="Basic and acidic residues" evidence="3">
    <location>
        <begin position="1385"/>
        <end position="1396"/>
    </location>
</feature>
<dbReference type="PANTHER" id="PTHR21262">
    <property type="entry name" value="GUANOSINE-3',5'-BIS DIPHOSPHATE 3'-PYROPHOSPHOHYDROLASE"/>
    <property type="match status" value="1"/>
</dbReference>
<dbReference type="GO" id="GO:0005509">
    <property type="term" value="F:calcium ion binding"/>
    <property type="evidence" value="ECO:0007669"/>
    <property type="project" value="InterPro"/>
</dbReference>
<dbReference type="Proteomes" id="UP000002009">
    <property type="component" value="Chromosome 4"/>
</dbReference>
<dbReference type="InterPro" id="IPR007685">
    <property type="entry name" value="RelA_SpoT"/>
</dbReference>
<dbReference type="InterPro" id="IPR018247">
    <property type="entry name" value="EF_Hand_1_Ca_BS"/>
</dbReference>
<dbReference type="PANTHER" id="PTHR21262:SF12">
    <property type="entry name" value="GTP DIPHOSPHOKINASE CRSH, CHLOROPLASTIC-RELATED"/>
    <property type="match status" value="1"/>
</dbReference>
<feature type="region of interest" description="Disordered" evidence="3">
    <location>
        <begin position="1366"/>
        <end position="1496"/>
    </location>
</feature>
<keyword evidence="2" id="KW-0802">TPR repeat</keyword>
<dbReference type="InterPro" id="IPR002048">
    <property type="entry name" value="EF_hand_dom"/>
</dbReference>
<feature type="compositionally biased region" description="Low complexity" evidence="3">
    <location>
        <begin position="982"/>
        <end position="996"/>
    </location>
</feature>
<dbReference type="KEGG" id="mis:MICPUN_57757"/>
<feature type="domain" description="EF-hand" evidence="4">
    <location>
        <begin position="628"/>
        <end position="663"/>
    </location>
</feature>
<dbReference type="InterPro" id="IPR019734">
    <property type="entry name" value="TPR_rpt"/>
</dbReference>
<feature type="compositionally biased region" description="Basic and acidic residues" evidence="3">
    <location>
        <begin position="544"/>
        <end position="563"/>
    </location>
</feature>
<dbReference type="STRING" id="296587.C1E3P4"/>
<evidence type="ECO:0000256" key="2">
    <source>
        <dbReference type="PROSITE-ProRule" id="PRU00339"/>
    </source>
</evidence>
<dbReference type="GO" id="GO:0015969">
    <property type="term" value="P:guanosine tetraphosphate metabolic process"/>
    <property type="evidence" value="ECO:0007669"/>
    <property type="project" value="InterPro"/>
</dbReference>
<keyword evidence="6" id="KW-1185">Reference proteome</keyword>
<feature type="compositionally biased region" description="Acidic residues" evidence="3">
    <location>
        <begin position="1471"/>
        <end position="1483"/>
    </location>
</feature>
<dbReference type="Gene3D" id="1.10.3210.10">
    <property type="entry name" value="Hypothetical protein af1432"/>
    <property type="match status" value="1"/>
</dbReference>
<dbReference type="eggNOG" id="KOG1124">
    <property type="taxonomic scope" value="Eukaryota"/>
</dbReference>
<evidence type="ECO:0000313" key="5">
    <source>
        <dbReference type="EMBL" id="ACO62588.1"/>
    </source>
</evidence>